<name>C6KRP4_CAEEL</name>
<evidence type="ECO:0000313" key="3">
    <source>
        <dbReference type="Proteomes" id="UP000001940"/>
    </source>
</evidence>
<dbReference type="AGR" id="WB:WBGene00189993"/>
<dbReference type="HOGENOM" id="CLU_2005956_0_0_1"/>
<dbReference type="AlphaFoldDB" id="C6KRP4"/>
<protein>
    <submittedName>
        <fullName evidence="2">Late transcription factor VLTF-4</fullName>
    </submittedName>
</protein>
<dbReference type="OrthoDB" id="5859500at2759"/>
<accession>C6KRP4</accession>
<dbReference type="Bgee" id="WBGene00189993">
    <property type="expression patterns" value="Expressed in embryo and 1 other cell type or tissue"/>
</dbReference>
<evidence type="ECO:0000256" key="1">
    <source>
        <dbReference type="SAM" id="Phobius"/>
    </source>
</evidence>
<dbReference type="KEGG" id="cel:CELE_C49C3.21"/>
<dbReference type="EMBL" id="BX284604">
    <property type="protein sequence ID" value="CAZ39160.1"/>
    <property type="molecule type" value="Genomic_DNA"/>
</dbReference>
<proteinExistence type="predicted"/>
<dbReference type="PaxDb" id="6239-C49C3.21"/>
<keyword evidence="1" id="KW-1133">Transmembrane helix</keyword>
<dbReference type="RefSeq" id="NP_001255941.1">
    <property type="nucleotide sequence ID" value="NM_001269012.3"/>
</dbReference>
<dbReference type="GeneID" id="13211208"/>
<organism evidence="2 3">
    <name type="scientific">Caenorhabditis elegans</name>
    <dbReference type="NCBI Taxonomy" id="6239"/>
    <lineage>
        <taxon>Eukaryota</taxon>
        <taxon>Metazoa</taxon>
        <taxon>Ecdysozoa</taxon>
        <taxon>Nematoda</taxon>
        <taxon>Chromadorea</taxon>
        <taxon>Rhabditida</taxon>
        <taxon>Rhabditina</taxon>
        <taxon>Rhabditomorpha</taxon>
        <taxon>Rhabditoidea</taxon>
        <taxon>Rhabditidae</taxon>
        <taxon>Peloderinae</taxon>
        <taxon>Caenorhabditis</taxon>
    </lineage>
</organism>
<reference evidence="2 3" key="1">
    <citation type="journal article" date="1998" name="Science">
        <title>Genome sequence of the nematode C. elegans: a platform for investigating biology.</title>
        <authorList>
            <consortium name="The C. elegans sequencing consortium"/>
            <person name="Sulson J.E."/>
            <person name="Waterston R."/>
        </authorList>
    </citation>
    <scope>NUCLEOTIDE SEQUENCE [LARGE SCALE GENOMIC DNA]</scope>
    <source>
        <strain evidence="2 3">Bristol N2</strain>
    </source>
</reference>
<evidence type="ECO:0000313" key="4">
    <source>
        <dbReference type="WormBase" id="C49C3.21"/>
    </source>
</evidence>
<keyword evidence="3" id="KW-1185">Reference proteome</keyword>
<sequence length="124" mass="15054">MTAFYDNESLTNFLIIDYYDDSSDDEDYMTDVPEKVSVTKKKKKVRKCVKRGFICCFKFCKYTFLCCRCVIVWRCLWLLIIFFVGCLIFTLFYYDDVRKIIQFIYIVIDTSIHLYKRLEDQNKE</sequence>
<dbReference type="FunCoup" id="C6KRP4">
    <property type="interactions" value="246"/>
</dbReference>
<dbReference type="InParanoid" id="C6KRP4"/>
<dbReference type="CTD" id="13211208"/>
<feature type="transmembrane region" description="Helical" evidence="1">
    <location>
        <begin position="71"/>
        <end position="94"/>
    </location>
</feature>
<dbReference type="OMA" id="MVNNISG"/>
<dbReference type="WormBase" id="C49C3.21">
    <property type="protein sequence ID" value="CE43805"/>
    <property type="gene ID" value="WBGene00189993"/>
</dbReference>
<evidence type="ECO:0000313" key="2">
    <source>
        <dbReference type="EMBL" id="CAZ39160.1"/>
    </source>
</evidence>
<dbReference type="eggNOG" id="KOG4297">
    <property type="taxonomic scope" value="Eukaryota"/>
</dbReference>
<dbReference type="Proteomes" id="UP000001940">
    <property type="component" value="Chromosome IV"/>
</dbReference>
<keyword evidence="1" id="KW-0812">Transmembrane</keyword>
<gene>
    <name evidence="2 4" type="ORF">C49C3.21</name>
    <name evidence="2" type="ORF">CELE_C49C3.21</name>
</gene>
<keyword evidence="1" id="KW-0472">Membrane</keyword>